<dbReference type="FunFam" id="3.40.50.720:FF:000080">
    <property type="entry name" value="Thiazole biosynthesis adenylyltransferase ThiF"/>
    <property type="match status" value="1"/>
</dbReference>
<dbReference type="GO" id="GO:0005829">
    <property type="term" value="C:cytosol"/>
    <property type="evidence" value="ECO:0007669"/>
    <property type="project" value="TreeGrafter"/>
</dbReference>
<evidence type="ECO:0000313" key="4">
    <source>
        <dbReference type="Proteomes" id="UP000297635"/>
    </source>
</evidence>
<dbReference type="GeneID" id="82149069"/>
<sequence>MNGDQRYRGHISLCEIDLPGQKRISEGKVLIIGAGGLGSPACLYLAAAGVGHIAVLDPDTVSLSNLQRQIMHGTPDIGRPKAVSASESMLRINPEIHVRPVIDRLTPSNARDMMEGYDLILDCTDNHATRLLINDTCVTLGKPYVFGAVRRFEGQVFTHIPGSADYRDIFGDETREDGDIPCAIEGVLNSVVGIIGSLQATEAVKYLAGAGDLLTDRILTMDAITMTFNTFNIEGEKEV</sequence>
<dbReference type="AlphaFoldDB" id="A0A4Z0V6S8"/>
<dbReference type="InterPro" id="IPR035985">
    <property type="entry name" value="Ubiquitin-activating_enz"/>
</dbReference>
<dbReference type="EMBL" id="SJSA01000001">
    <property type="protein sequence ID" value="TGG40017.1"/>
    <property type="molecule type" value="Genomic_DNA"/>
</dbReference>
<dbReference type="GO" id="GO:0008641">
    <property type="term" value="F:ubiquitin-like modifier activating enzyme activity"/>
    <property type="evidence" value="ECO:0007669"/>
    <property type="project" value="InterPro"/>
</dbReference>
<keyword evidence="4" id="KW-1185">Reference proteome</keyword>
<comment type="caution">
    <text evidence="3">The sequence shown here is derived from an EMBL/GenBank/DDBJ whole genome shotgun (WGS) entry which is preliminary data.</text>
</comment>
<comment type="similarity">
    <text evidence="1">Belongs to the HesA/MoeB/ThiF family.</text>
</comment>
<dbReference type="RefSeq" id="WP_135471023.1">
    <property type="nucleotide sequence ID" value="NZ_CASJDB010000016.1"/>
</dbReference>
<protein>
    <submittedName>
        <fullName evidence="3">HesA/MoeB/ThiF family protein</fullName>
    </submittedName>
</protein>
<accession>A0A4Z0V6S8</accession>
<evidence type="ECO:0000256" key="1">
    <source>
        <dbReference type="ARBA" id="ARBA00009919"/>
    </source>
</evidence>
<reference evidence="3 4" key="1">
    <citation type="submission" date="2019-02" db="EMBL/GenBank/DDBJ databases">
        <title>Isolation and identification of novel species under the genus Muribaculum.</title>
        <authorList>
            <person name="Miyake S."/>
            <person name="Ding Y."/>
            <person name="Low A."/>
            <person name="Soh M."/>
            <person name="Seedorf H."/>
        </authorList>
    </citation>
    <scope>NUCLEOTIDE SEQUENCE [LARGE SCALE GENOMIC DNA]</scope>
    <source>
        <strain evidence="3 4">TLL-A3</strain>
    </source>
</reference>
<proteinExistence type="inferred from homology"/>
<dbReference type="GO" id="GO:0004792">
    <property type="term" value="F:thiosulfate-cyanide sulfurtransferase activity"/>
    <property type="evidence" value="ECO:0007669"/>
    <property type="project" value="TreeGrafter"/>
</dbReference>
<name>A0A4Z0V6S8_9BACT</name>
<evidence type="ECO:0000313" key="3">
    <source>
        <dbReference type="EMBL" id="TGG40017.1"/>
    </source>
</evidence>
<dbReference type="PANTHER" id="PTHR10953:SF102">
    <property type="entry name" value="ADENYLYLTRANSFERASE AND SULFURTRANSFERASE MOCS3"/>
    <property type="match status" value="1"/>
</dbReference>
<dbReference type="GO" id="GO:0016779">
    <property type="term" value="F:nucleotidyltransferase activity"/>
    <property type="evidence" value="ECO:0007669"/>
    <property type="project" value="TreeGrafter"/>
</dbReference>
<dbReference type="PANTHER" id="PTHR10953">
    <property type="entry name" value="UBIQUITIN-ACTIVATING ENZYME E1"/>
    <property type="match status" value="1"/>
</dbReference>
<organism evidence="3 4">
    <name type="scientific">Duncaniella freteri</name>
    <dbReference type="NCBI Taxonomy" id="2530391"/>
    <lineage>
        <taxon>Bacteria</taxon>
        <taxon>Pseudomonadati</taxon>
        <taxon>Bacteroidota</taxon>
        <taxon>Bacteroidia</taxon>
        <taxon>Bacteroidales</taxon>
        <taxon>Muribaculaceae</taxon>
        <taxon>Duncaniella</taxon>
    </lineage>
</organism>
<dbReference type="Proteomes" id="UP000297635">
    <property type="component" value="Unassembled WGS sequence"/>
</dbReference>
<dbReference type="Pfam" id="PF00899">
    <property type="entry name" value="ThiF"/>
    <property type="match status" value="1"/>
</dbReference>
<feature type="domain" description="THIF-type NAD/FAD binding fold" evidence="2">
    <location>
        <begin position="7"/>
        <end position="234"/>
    </location>
</feature>
<dbReference type="InterPro" id="IPR000594">
    <property type="entry name" value="ThiF_NAD_FAD-bd"/>
</dbReference>
<dbReference type="SUPFAM" id="SSF69572">
    <property type="entry name" value="Activating enzymes of the ubiquitin-like proteins"/>
    <property type="match status" value="1"/>
</dbReference>
<gene>
    <name evidence="3" type="ORF">EZ315_04630</name>
</gene>
<evidence type="ECO:0000259" key="2">
    <source>
        <dbReference type="Pfam" id="PF00899"/>
    </source>
</evidence>
<dbReference type="GO" id="GO:0008146">
    <property type="term" value="F:sulfotransferase activity"/>
    <property type="evidence" value="ECO:0007669"/>
    <property type="project" value="TreeGrafter"/>
</dbReference>
<dbReference type="CDD" id="cd00757">
    <property type="entry name" value="ThiF_MoeB_HesA_family"/>
    <property type="match status" value="1"/>
</dbReference>
<dbReference type="InterPro" id="IPR045886">
    <property type="entry name" value="ThiF/MoeB/HesA"/>
</dbReference>
<dbReference type="Gene3D" id="3.40.50.720">
    <property type="entry name" value="NAD(P)-binding Rossmann-like Domain"/>
    <property type="match status" value="1"/>
</dbReference>